<gene>
    <name evidence="1" type="ORF">HLUCCA11_13540</name>
</gene>
<proteinExistence type="predicted"/>
<evidence type="ECO:0000313" key="1">
    <source>
        <dbReference type="EMBL" id="KPQ34745.1"/>
    </source>
</evidence>
<dbReference type="Proteomes" id="UP000050465">
    <property type="component" value="Unassembled WGS sequence"/>
</dbReference>
<accession>A0A0P7YVR3</accession>
<name>A0A0P7YVR3_9CYAN</name>
<comment type="caution">
    <text evidence="1">The sequence shown here is derived from an EMBL/GenBank/DDBJ whole genome shotgun (WGS) entry which is preliminary data.</text>
</comment>
<dbReference type="AlphaFoldDB" id="A0A0P7YVR3"/>
<sequence>MKTTLNPLINPLMLMTAQPEAIEAGLTEPMPLPQLIPSGVGNRETIRHILLGSPGAVRQTIHLLHTLHYAETVLWSPVMRIEEALMITPAQGEAMSLLRRSL</sequence>
<organism evidence="1 2">
    <name type="scientific">Phormidesmis priestleyi Ana</name>
    <dbReference type="NCBI Taxonomy" id="1666911"/>
    <lineage>
        <taxon>Bacteria</taxon>
        <taxon>Bacillati</taxon>
        <taxon>Cyanobacteriota</taxon>
        <taxon>Cyanophyceae</taxon>
        <taxon>Leptolyngbyales</taxon>
        <taxon>Leptolyngbyaceae</taxon>
        <taxon>Phormidesmis</taxon>
    </lineage>
</organism>
<evidence type="ECO:0000313" key="2">
    <source>
        <dbReference type="Proteomes" id="UP000050465"/>
    </source>
</evidence>
<protein>
    <submittedName>
        <fullName evidence="1">Uncharacterized protein</fullName>
    </submittedName>
</protein>
<dbReference type="EMBL" id="LJZR01000017">
    <property type="protein sequence ID" value="KPQ34745.1"/>
    <property type="molecule type" value="Genomic_DNA"/>
</dbReference>
<reference evidence="1 2" key="1">
    <citation type="submission" date="2015-09" db="EMBL/GenBank/DDBJ databases">
        <title>Identification and resolution of microdiversity through metagenomic sequencing of parallel consortia.</title>
        <authorList>
            <person name="Nelson W.C."/>
            <person name="Romine M.F."/>
            <person name="Lindemann S.R."/>
        </authorList>
    </citation>
    <scope>NUCLEOTIDE SEQUENCE [LARGE SCALE GENOMIC DNA]</scope>
    <source>
        <strain evidence="1">Ana</strain>
    </source>
</reference>